<comment type="similarity">
    <text evidence="6">Belongs to the peptidase M3B family.</text>
</comment>
<keyword evidence="2 6" id="KW-0479">Metal-binding</keyword>
<evidence type="ECO:0000256" key="5">
    <source>
        <dbReference type="ARBA" id="ARBA00023049"/>
    </source>
</evidence>
<keyword evidence="4 6" id="KW-0862">Zinc</keyword>
<dbReference type="InterPro" id="IPR004438">
    <property type="entry name" value="Peptidase_M3B"/>
</dbReference>
<dbReference type="InterPro" id="IPR001567">
    <property type="entry name" value="Pept_M3A_M3B_dom"/>
</dbReference>
<gene>
    <name evidence="9" type="primary">yjbG</name>
    <name evidence="9" type="ORF">DB44_DT00320</name>
</gene>
<evidence type="ECO:0000259" key="7">
    <source>
        <dbReference type="Pfam" id="PF01432"/>
    </source>
</evidence>
<evidence type="ECO:0000313" key="9">
    <source>
        <dbReference type="EMBL" id="KIC71397.1"/>
    </source>
</evidence>
<accession>A0A0C1JVW7</accession>
<dbReference type="EC" id="3.4.24.-" evidence="6"/>
<keyword evidence="5 6" id="KW-0482">Metalloprotease</keyword>
<evidence type="ECO:0000256" key="3">
    <source>
        <dbReference type="ARBA" id="ARBA00022801"/>
    </source>
</evidence>
<dbReference type="PANTHER" id="PTHR11804">
    <property type="entry name" value="PROTEASE M3 THIMET OLIGOPEPTIDASE-RELATED"/>
    <property type="match status" value="1"/>
</dbReference>
<evidence type="ECO:0000256" key="6">
    <source>
        <dbReference type="RuleBase" id="RU368091"/>
    </source>
</evidence>
<dbReference type="Gene3D" id="1.20.140.70">
    <property type="entry name" value="Oligopeptidase f, N-terminal domain"/>
    <property type="match status" value="1"/>
</dbReference>
<dbReference type="EMBL" id="JSAN01000092">
    <property type="protein sequence ID" value="KIC71397.1"/>
    <property type="molecule type" value="Genomic_DNA"/>
</dbReference>
<dbReference type="AlphaFoldDB" id="A0A0C1JVW7"/>
<dbReference type="PATRIC" id="fig|362787.3.peg.1468"/>
<dbReference type="CDD" id="cd09608">
    <property type="entry name" value="M3B_PepF"/>
    <property type="match status" value="1"/>
</dbReference>
<keyword evidence="3 6" id="KW-0378">Hydrolase</keyword>
<dbReference type="Gene3D" id="1.10.287.830">
    <property type="entry name" value="putative peptidase helix hairpin domain like"/>
    <property type="match status" value="1"/>
</dbReference>
<dbReference type="PANTHER" id="PTHR11804:SF84">
    <property type="entry name" value="SACCHAROLYSIN"/>
    <property type="match status" value="1"/>
</dbReference>
<feature type="domain" description="Oligopeptidase F N-terminal" evidence="8">
    <location>
        <begin position="126"/>
        <end position="194"/>
    </location>
</feature>
<reference evidence="9 10" key="1">
    <citation type="journal article" date="2014" name="Mol. Biol. Evol.">
        <title>Massive expansion of Ubiquitination-related gene families within the Chlamydiae.</title>
        <authorList>
            <person name="Domman D."/>
            <person name="Collingro A."/>
            <person name="Lagkouvardos I."/>
            <person name="Gehre L."/>
            <person name="Weinmaier T."/>
            <person name="Rattei T."/>
            <person name="Subtil A."/>
            <person name="Horn M."/>
        </authorList>
    </citation>
    <scope>NUCLEOTIDE SEQUENCE [LARGE SCALE GENOMIC DNA]</scope>
    <source>
        <strain evidence="9 10">EI2</strain>
    </source>
</reference>
<evidence type="ECO:0000256" key="4">
    <source>
        <dbReference type="ARBA" id="ARBA00022833"/>
    </source>
</evidence>
<proteinExistence type="inferred from homology"/>
<dbReference type="InterPro" id="IPR045090">
    <property type="entry name" value="Pept_M3A_M3B"/>
</dbReference>
<dbReference type="SUPFAM" id="SSF55486">
    <property type="entry name" value="Metalloproteases ('zincins'), catalytic domain"/>
    <property type="match status" value="1"/>
</dbReference>
<comment type="cofactor">
    <cofactor evidence="6">
        <name>Zn(2+)</name>
        <dbReference type="ChEBI" id="CHEBI:29105"/>
    </cofactor>
    <text evidence="6">Binds 1 zinc ion.</text>
</comment>
<dbReference type="GO" id="GO:0006518">
    <property type="term" value="P:peptide metabolic process"/>
    <property type="evidence" value="ECO:0007669"/>
    <property type="project" value="TreeGrafter"/>
</dbReference>
<dbReference type="Gene3D" id="1.10.1370.20">
    <property type="entry name" value="Oligoendopeptidase f, C-terminal domain"/>
    <property type="match status" value="1"/>
</dbReference>
<evidence type="ECO:0000313" key="10">
    <source>
        <dbReference type="Proteomes" id="UP000031465"/>
    </source>
</evidence>
<dbReference type="GO" id="GO:0046872">
    <property type="term" value="F:metal ion binding"/>
    <property type="evidence" value="ECO:0007669"/>
    <property type="project" value="UniProtKB-UniRule"/>
</dbReference>
<keyword evidence="1 6" id="KW-0645">Protease</keyword>
<dbReference type="Pfam" id="PF01432">
    <property type="entry name" value="Peptidase_M3"/>
    <property type="match status" value="1"/>
</dbReference>
<dbReference type="InterPro" id="IPR013647">
    <property type="entry name" value="OligopepF_N_dom"/>
</dbReference>
<evidence type="ECO:0000256" key="2">
    <source>
        <dbReference type="ARBA" id="ARBA00022723"/>
    </source>
</evidence>
<sequence>MKQRKLNMTKSREEVSLSDRWNVEELYLTHEAWEQAFQTFSNAGSQQTSLCPAIQALQGSLHRGPEYVKNTLDLMMSMDRELSKLYTYAHLRHDEDIANPIFKKSYEQILTIAHKFSQEISWFQPELLALSNEQLEEYLNSPALVAYKFHLEKIIRTKKHTLSFENEKLLAFAGQALQTSYKAFNAISDADFKFAPIKDDKGSEHALSHATYSLYIRDQDRFLREKAFNQYHHQYLAYENTLCELLSGQVQNHLFQARSRHYTSCLESALFPKNIPTSVYHALIEAVTEKISVLHRYMGLRKRILKLDQLHLYDIYVPLTSAVDIRLSYKEAEDIVIESVAPLGSEYQSLLAKGLKEERWVDRYENQNKRSGAYSSGCFDSMPYILMNYKNLLRDVFTLAHEAGHSMHSLYSRRTQPYQYSDYPIFLAEVASTFNEDLLSRLLINRCQDPIEKIFLVNQKIEDIRATLFRQTMFAEFELLIHEQVEQDIPLTPQLLKQEYRKLNHKYFGPDVVIDEAIDIEWARIPHFYYNFYVFQYATGISAALAIADKVVNGQQQDRENYLNFLKGGCSQYPIEMLKMAGIDMESPLPVKSTIQKFDQLLNELETLLTDVKV</sequence>
<evidence type="ECO:0000259" key="8">
    <source>
        <dbReference type="Pfam" id="PF08439"/>
    </source>
</evidence>
<dbReference type="Proteomes" id="UP000031465">
    <property type="component" value="Unassembled WGS sequence"/>
</dbReference>
<dbReference type="InterPro" id="IPR042088">
    <property type="entry name" value="OligoPept_F_C"/>
</dbReference>
<comment type="function">
    <text evidence="6">Has oligopeptidase activity and degrades a variety of small bioactive peptides.</text>
</comment>
<dbReference type="GO" id="GO:0006508">
    <property type="term" value="P:proteolysis"/>
    <property type="evidence" value="ECO:0007669"/>
    <property type="project" value="UniProtKB-KW"/>
</dbReference>
<protein>
    <recommendedName>
        <fullName evidence="6">Oligopeptidase F</fullName>
        <ecNumber evidence="6">3.4.24.-</ecNumber>
    </recommendedName>
</protein>
<dbReference type="GO" id="GO:0004222">
    <property type="term" value="F:metalloendopeptidase activity"/>
    <property type="evidence" value="ECO:0007669"/>
    <property type="project" value="UniProtKB-UniRule"/>
</dbReference>
<dbReference type="Pfam" id="PF08439">
    <property type="entry name" value="Peptidase_M3_N"/>
    <property type="match status" value="1"/>
</dbReference>
<name>A0A0C1JVW7_9BACT</name>
<comment type="caution">
    <text evidence="9">The sequence shown here is derived from an EMBL/GenBank/DDBJ whole genome shotgun (WGS) entry which is preliminary data.</text>
</comment>
<organism evidence="9 10">
    <name type="scientific">Candidatus Protochlamydia amoebophila</name>
    <dbReference type="NCBI Taxonomy" id="362787"/>
    <lineage>
        <taxon>Bacteria</taxon>
        <taxon>Pseudomonadati</taxon>
        <taxon>Chlamydiota</taxon>
        <taxon>Chlamydiia</taxon>
        <taxon>Parachlamydiales</taxon>
        <taxon>Parachlamydiaceae</taxon>
        <taxon>Candidatus Protochlamydia</taxon>
    </lineage>
</organism>
<dbReference type="NCBIfam" id="TIGR00181">
    <property type="entry name" value="pepF"/>
    <property type="match status" value="1"/>
</dbReference>
<evidence type="ECO:0000256" key="1">
    <source>
        <dbReference type="ARBA" id="ARBA00022670"/>
    </source>
</evidence>
<feature type="domain" description="Peptidase M3A/M3B catalytic" evidence="7">
    <location>
        <begin position="215"/>
        <end position="594"/>
    </location>
</feature>